<comment type="caution">
    <text evidence="1">The sequence shown here is derived from an EMBL/GenBank/DDBJ whole genome shotgun (WGS) entry which is preliminary data.</text>
</comment>
<organism evidence="1 2">
    <name type="scientific">Fusibacter ferrireducens</name>
    <dbReference type="NCBI Taxonomy" id="2785058"/>
    <lineage>
        <taxon>Bacteria</taxon>
        <taxon>Bacillati</taxon>
        <taxon>Bacillota</taxon>
        <taxon>Clostridia</taxon>
        <taxon>Eubacteriales</taxon>
        <taxon>Eubacteriales Family XII. Incertae Sedis</taxon>
        <taxon>Fusibacter</taxon>
    </lineage>
</organism>
<dbReference type="Proteomes" id="UP000614200">
    <property type="component" value="Unassembled WGS sequence"/>
</dbReference>
<proteinExistence type="predicted"/>
<accession>A0ABR9ZZX6</accession>
<dbReference type="EMBL" id="JADKNH010000019">
    <property type="protein sequence ID" value="MBF4695733.1"/>
    <property type="molecule type" value="Genomic_DNA"/>
</dbReference>
<dbReference type="RefSeq" id="WP_194703971.1">
    <property type="nucleotide sequence ID" value="NZ_JADKNH010000019.1"/>
</dbReference>
<keyword evidence="2" id="KW-1185">Reference proteome</keyword>
<gene>
    <name evidence="1" type="ORF">ISU02_21770</name>
</gene>
<reference evidence="1 2" key="1">
    <citation type="submission" date="2020-11" db="EMBL/GenBank/DDBJ databases">
        <title>Fusibacter basophilias sp. nov.</title>
        <authorList>
            <person name="Qiu D."/>
        </authorList>
    </citation>
    <scope>NUCLEOTIDE SEQUENCE [LARGE SCALE GENOMIC DNA]</scope>
    <source>
        <strain evidence="1 2">Q10-2</strain>
    </source>
</reference>
<evidence type="ECO:0000313" key="2">
    <source>
        <dbReference type="Proteomes" id="UP000614200"/>
    </source>
</evidence>
<sequence>MIKKVDHITNYFETSYDLNRIKLLPITDKFRLINYIKLVRRASEIAKEKGIIEITKSEYYDMDFTFHLLISLISSGTDPSVVSEVIEHYAHNFDDSDIYYAKLIVLGSGALMIQKGIDSDSIINYLISLLGDDFLRNNYQRIYEHKEILDLDEENEINIKYKNFDYTYRKLKYDLLALLKIKREMGHEHVSNVVFNIYNNKELKLYFKLLDTRDKSVSEYIYHNLMKTSPKMDRFLLTASRCIINEMSILETHYLFNAIIGKYTRFDKPYSEVMDEIKVREDEILATQ</sequence>
<name>A0ABR9ZZX6_9FIRM</name>
<evidence type="ECO:0000313" key="1">
    <source>
        <dbReference type="EMBL" id="MBF4695733.1"/>
    </source>
</evidence>
<protein>
    <submittedName>
        <fullName evidence="1">Uncharacterized protein</fullName>
    </submittedName>
</protein>